<organism evidence="2 3">
    <name type="scientific">Bradyrhizobium brasilense</name>
    <dbReference type="NCBI Taxonomy" id="1419277"/>
    <lineage>
        <taxon>Bacteria</taxon>
        <taxon>Pseudomonadati</taxon>
        <taxon>Pseudomonadota</taxon>
        <taxon>Alphaproteobacteria</taxon>
        <taxon>Hyphomicrobiales</taxon>
        <taxon>Nitrobacteraceae</taxon>
        <taxon>Bradyrhizobium</taxon>
    </lineage>
</organism>
<dbReference type="Gene3D" id="2.30.30.940">
    <property type="match status" value="1"/>
</dbReference>
<proteinExistence type="predicted"/>
<dbReference type="InterPro" id="IPR027785">
    <property type="entry name" value="UvrD-like_helicase_C"/>
</dbReference>
<dbReference type="InterPro" id="IPR027417">
    <property type="entry name" value="P-loop_NTPase"/>
</dbReference>
<dbReference type="Proteomes" id="UP000199245">
    <property type="component" value="Unassembled WGS sequence"/>
</dbReference>
<name>A0A1G7PT73_9BRAD</name>
<dbReference type="CDD" id="cd18809">
    <property type="entry name" value="SF1_C_RecD"/>
    <property type="match status" value="1"/>
</dbReference>
<gene>
    <name evidence="2" type="ORF">SAMN05216337_10836</name>
</gene>
<dbReference type="EMBL" id="FMZW01000083">
    <property type="protein sequence ID" value="SDF88600.1"/>
    <property type="molecule type" value="Genomic_DNA"/>
</dbReference>
<accession>A0A1G7PT73</accession>
<evidence type="ECO:0000313" key="3">
    <source>
        <dbReference type="Proteomes" id="UP000199245"/>
    </source>
</evidence>
<protein>
    <submittedName>
        <fullName evidence="2">Exodeoxyribonuclease V alpha subunit</fullName>
    </submittedName>
</protein>
<evidence type="ECO:0000259" key="1">
    <source>
        <dbReference type="Pfam" id="PF13538"/>
    </source>
</evidence>
<dbReference type="AlphaFoldDB" id="A0A1G7PT73"/>
<evidence type="ECO:0000313" key="2">
    <source>
        <dbReference type="EMBL" id="SDF88600.1"/>
    </source>
</evidence>
<dbReference type="Pfam" id="PF13538">
    <property type="entry name" value="UvrD_C_2"/>
    <property type="match status" value="1"/>
</dbReference>
<dbReference type="SUPFAM" id="SSF52540">
    <property type="entry name" value="P-loop containing nucleoside triphosphate hydrolases"/>
    <property type="match status" value="1"/>
</dbReference>
<sequence>MEQGPALEISFDGESRLVPAYALPDLELAYAIICHKAQGSAFLKVIIPVVESRILDRTLIYVALTRAKRRVVFVGDH</sequence>
<reference evidence="2 3" key="1">
    <citation type="submission" date="2016-10" db="EMBL/GenBank/DDBJ databases">
        <authorList>
            <person name="de Groot N.N."/>
        </authorList>
    </citation>
    <scope>NUCLEOTIDE SEQUENCE [LARGE SCALE GENOMIC DNA]</scope>
    <source>
        <strain evidence="2 3">R5</strain>
    </source>
</reference>
<feature type="domain" description="UvrD-like helicase C-terminal" evidence="1">
    <location>
        <begin position="28"/>
        <end position="74"/>
    </location>
</feature>
<dbReference type="Gene3D" id="3.40.50.300">
    <property type="entry name" value="P-loop containing nucleotide triphosphate hydrolases"/>
    <property type="match status" value="1"/>
</dbReference>